<accession>A0ABT9PK71</accession>
<protein>
    <recommendedName>
        <fullName evidence="3">WbqC-like protein family protein</fullName>
    </recommendedName>
</protein>
<evidence type="ECO:0000313" key="1">
    <source>
        <dbReference type="EMBL" id="MDP9832784.1"/>
    </source>
</evidence>
<dbReference type="InterPro" id="IPR014985">
    <property type="entry name" value="WbqC"/>
</dbReference>
<keyword evidence="2" id="KW-1185">Reference proteome</keyword>
<evidence type="ECO:0008006" key="3">
    <source>
        <dbReference type="Google" id="ProtNLM"/>
    </source>
</evidence>
<sequence>MNSFVAQQPRYLPWVGFFERALIADYVVIQDDLQFVRQEYQSRTRVADRNSLGWRWLTVPIHAKFGQAINAVFPVDNGWHFHHRNILHYNYSAEVGWRAVYDLIEIVFEHRFESLAELNVALIRRIFDMLDISATLVLESELNLPKFSTPDSRLISLAETLNCSNYISGQGGRNYHREEEWSDSIARWVWHEPELRRYDRGSSPWISGLSIIDMLAYSSNPAGLLRSRG</sequence>
<organism evidence="1 2">
    <name type="scientific">Trueperella abortisuis</name>
    <dbReference type="NCBI Taxonomy" id="445930"/>
    <lineage>
        <taxon>Bacteria</taxon>
        <taxon>Bacillati</taxon>
        <taxon>Actinomycetota</taxon>
        <taxon>Actinomycetes</taxon>
        <taxon>Actinomycetales</taxon>
        <taxon>Actinomycetaceae</taxon>
        <taxon>Trueperella</taxon>
    </lineage>
</organism>
<proteinExistence type="predicted"/>
<comment type="caution">
    <text evidence="1">The sequence shown here is derived from an EMBL/GenBank/DDBJ whole genome shotgun (WGS) entry which is preliminary data.</text>
</comment>
<name>A0ABT9PK71_9ACTO</name>
<dbReference type="Pfam" id="PF08889">
    <property type="entry name" value="WbqC"/>
    <property type="match status" value="1"/>
</dbReference>
<dbReference type="RefSeq" id="WP_307635004.1">
    <property type="nucleotide sequence ID" value="NZ_JAUSQL010000001.1"/>
</dbReference>
<dbReference type="EMBL" id="JAUSQL010000001">
    <property type="protein sequence ID" value="MDP9832784.1"/>
    <property type="molecule type" value="Genomic_DNA"/>
</dbReference>
<reference evidence="1 2" key="1">
    <citation type="submission" date="2023-07" db="EMBL/GenBank/DDBJ databases">
        <title>Sequencing the genomes of 1000 actinobacteria strains.</title>
        <authorList>
            <person name="Klenk H.-P."/>
        </authorList>
    </citation>
    <scope>NUCLEOTIDE SEQUENCE [LARGE SCALE GENOMIC DNA]</scope>
    <source>
        <strain evidence="1 2">DSM 19515</strain>
    </source>
</reference>
<evidence type="ECO:0000313" key="2">
    <source>
        <dbReference type="Proteomes" id="UP001230145"/>
    </source>
</evidence>
<gene>
    <name evidence="1" type="ORF">J2S45_001463</name>
</gene>
<dbReference type="Proteomes" id="UP001230145">
    <property type="component" value="Unassembled WGS sequence"/>
</dbReference>